<feature type="transmembrane region" description="Helical" evidence="6">
    <location>
        <begin position="393"/>
        <end position="411"/>
    </location>
</feature>
<dbReference type="SMART" id="SM00849">
    <property type="entry name" value="Lactamase_B"/>
    <property type="match status" value="1"/>
</dbReference>
<comment type="subcellular location">
    <subcellularLocation>
        <location evidence="1">Cell membrane</location>
        <topology evidence="1">Multi-pass membrane protein</topology>
    </subcellularLocation>
</comment>
<dbReference type="CDD" id="cd07731">
    <property type="entry name" value="ComA-like_MBL-fold"/>
    <property type="match status" value="1"/>
</dbReference>
<proteinExistence type="predicted"/>
<feature type="transmembrane region" description="Helical" evidence="6">
    <location>
        <begin position="318"/>
        <end position="346"/>
    </location>
</feature>
<name>A0A9E2KSY9_9LACO</name>
<evidence type="ECO:0000256" key="2">
    <source>
        <dbReference type="ARBA" id="ARBA00022475"/>
    </source>
</evidence>
<feature type="transmembrane region" description="Helical" evidence="6">
    <location>
        <begin position="366"/>
        <end position="386"/>
    </location>
</feature>
<keyword evidence="2" id="KW-1003">Cell membrane</keyword>
<reference evidence="8" key="1">
    <citation type="journal article" date="2021" name="PeerJ">
        <title>Extensive microbial diversity within the chicken gut microbiome revealed by metagenomics and culture.</title>
        <authorList>
            <person name="Gilroy R."/>
            <person name="Ravi A."/>
            <person name="Getino M."/>
            <person name="Pursley I."/>
            <person name="Horton D.L."/>
            <person name="Alikhan N.F."/>
            <person name="Baker D."/>
            <person name="Gharbi K."/>
            <person name="Hall N."/>
            <person name="Watson M."/>
            <person name="Adriaenssens E.M."/>
            <person name="Foster-Nyarko E."/>
            <person name="Jarju S."/>
            <person name="Secka A."/>
            <person name="Antonio M."/>
            <person name="Oren A."/>
            <person name="Chaudhuri R.R."/>
            <person name="La Ragione R."/>
            <person name="Hildebrand F."/>
            <person name="Pallen M.J."/>
        </authorList>
    </citation>
    <scope>NUCLEOTIDE SEQUENCE</scope>
    <source>
        <strain evidence="8">F6-686</strain>
    </source>
</reference>
<dbReference type="NCBIfam" id="TIGR00360">
    <property type="entry name" value="ComEC_N-term"/>
    <property type="match status" value="1"/>
</dbReference>
<organism evidence="8 9">
    <name type="scientific">Candidatus Lactobacillus pullistercoris</name>
    <dbReference type="NCBI Taxonomy" id="2838636"/>
    <lineage>
        <taxon>Bacteria</taxon>
        <taxon>Bacillati</taxon>
        <taxon>Bacillota</taxon>
        <taxon>Bacilli</taxon>
        <taxon>Lactobacillales</taxon>
        <taxon>Lactobacillaceae</taxon>
        <taxon>Lactobacillus</taxon>
    </lineage>
</organism>
<dbReference type="InterPro" id="IPR035681">
    <property type="entry name" value="ComA-like_MBL"/>
</dbReference>
<dbReference type="Gene3D" id="3.60.15.10">
    <property type="entry name" value="Ribonuclease Z/Hydroxyacylglutathione hydrolase-like"/>
    <property type="match status" value="1"/>
</dbReference>
<evidence type="ECO:0000313" key="9">
    <source>
        <dbReference type="Proteomes" id="UP000823844"/>
    </source>
</evidence>
<dbReference type="InterPro" id="IPR001279">
    <property type="entry name" value="Metallo-B-lactamas"/>
</dbReference>
<feature type="transmembrane region" description="Helical" evidence="6">
    <location>
        <begin position="270"/>
        <end position="287"/>
    </location>
</feature>
<dbReference type="InterPro" id="IPR036866">
    <property type="entry name" value="RibonucZ/Hydroxyglut_hydro"/>
</dbReference>
<feature type="transmembrane region" description="Helical" evidence="6">
    <location>
        <begin position="446"/>
        <end position="465"/>
    </location>
</feature>
<dbReference type="NCBIfam" id="TIGR00361">
    <property type="entry name" value="ComEC_Rec2"/>
    <property type="match status" value="1"/>
</dbReference>
<dbReference type="AlphaFoldDB" id="A0A9E2KSY9"/>
<dbReference type="EMBL" id="JAHLFT010000077">
    <property type="protein sequence ID" value="MBU3828688.1"/>
    <property type="molecule type" value="Genomic_DNA"/>
</dbReference>
<evidence type="ECO:0000256" key="5">
    <source>
        <dbReference type="ARBA" id="ARBA00023136"/>
    </source>
</evidence>
<dbReference type="InterPro" id="IPR004477">
    <property type="entry name" value="ComEC_N"/>
</dbReference>
<dbReference type="PANTHER" id="PTHR30619">
    <property type="entry name" value="DNA INTERNALIZATION/COMPETENCE PROTEIN COMEC/REC2"/>
    <property type="match status" value="1"/>
</dbReference>
<feature type="transmembrane region" description="Helical" evidence="6">
    <location>
        <begin position="477"/>
        <end position="496"/>
    </location>
</feature>
<comment type="caution">
    <text evidence="8">The sequence shown here is derived from an EMBL/GenBank/DDBJ whole genome shotgun (WGS) entry which is preliminary data.</text>
</comment>
<reference evidence="8" key="2">
    <citation type="submission" date="2021-04" db="EMBL/GenBank/DDBJ databases">
        <authorList>
            <person name="Gilroy R."/>
        </authorList>
    </citation>
    <scope>NUCLEOTIDE SEQUENCE</scope>
    <source>
        <strain evidence="8">F6-686</strain>
    </source>
</reference>
<dbReference type="Pfam" id="PF03772">
    <property type="entry name" value="Competence"/>
    <property type="match status" value="1"/>
</dbReference>
<dbReference type="GO" id="GO:0030420">
    <property type="term" value="P:establishment of competence for transformation"/>
    <property type="evidence" value="ECO:0007669"/>
    <property type="project" value="InterPro"/>
</dbReference>
<keyword evidence="5 6" id="KW-0472">Membrane</keyword>
<keyword evidence="4 6" id="KW-1133">Transmembrane helix</keyword>
<evidence type="ECO:0000256" key="6">
    <source>
        <dbReference type="SAM" id="Phobius"/>
    </source>
</evidence>
<feature type="transmembrane region" description="Helical" evidence="6">
    <location>
        <begin position="240"/>
        <end position="264"/>
    </location>
</feature>
<sequence length="758" mass="87006">MQLSKINWKFKIFDAGYFFLLSLLLITATFIVFQAHTSLKKLLGLSFIIYLLILLLKKYQDLFILTILVSLIFTARLCISQKNEQLVINENTVINIYPDQIKIKDDWFSGIGRTDNNKIILLSGKVSQEQKRVLTLGKRVAISNLTYEVEKIMPATNIGEFDSQKYYAAKQIKEKIKLKSFKIISTKKDVLSATHKVRFDLQQYFQKMPTILNFFAGELVLAENNTEDVVLKQNYRDLGIVHLLSISGLHVGLYTFFLSMWLYFLKFTRIEVFVACSFLLITGIFLSNGQPGFVRASITYLLSEIFLLSSKKISSYDLLGLTCIIHLFLIPNLFMNEGAILSYFLVFGLKITNGFSKFKQTILLNLLLIPLLLCFFFQVNIFTIIFNFFAIPYFNFLVIPVTFINIFFYWLDPRIGTISVNLLTGTERMIDLLSSSKVGLIYFGKINWSQCLLLLILTISLIAFMQKKKIKFQKINLCLIGITYLVFFCLIHFPLFGQVTFIDVGQGDSILITTPYPRKTYLIDTGGKLNFSKRKVTPQVNRITIPFLRSQGIDHIDGLFVSHQDADHVGDIRPLLEQVNVKKLYMAQGLLNNPSFVKRIAGEVKNTQIIQLLASMKVKEPQVDFDVVYPFKPGEGKNEDSLSITFRVGNKRWLFTGDLGQEGELEIAQNFNLKVDYFKLGHHGSKTSSNAEFLSKINPELVFISAGRNNRFGHPHQETLDTLKREHIPWVSTQDYGMISWYYNKHGGHFKHFLTRSN</sequence>
<keyword evidence="3 6" id="KW-0812">Transmembrane</keyword>
<dbReference type="GO" id="GO:0005886">
    <property type="term" value="C:plasma membrane"/>
    <property type="evidence" value="ECO:0007669"/>
    <property type="project" value="UniProtKB-SubCell"/>
</dbReference>
<dbReference type="Pfam" id="PF00753">
    <property type="entry name" value="Lactamase_B"/>
    <property type="match status" value="1"/>
</dbReference>
<dbReference type="InterPro" id="IPR052159">
    <property type="entry name" value="Competence_DNA_uptake"/>
</dbReference>
<dbReference type="SUPFAM" id="SSF56281">
    <property type="entry name" value="Metallo-hydrolase/oxidoreductase"/>
    <property type="match status" value="1"/>
</dbReference>
<gene>
    <name evidence="8" type="ORF">H9806_06125</name>
</gene>
<evidence type="ECO:0000256" key="1">
    <source>
        <dbReference type="ARBA" id="ARBA00004651"/>
    </source>
</evidence>
<evidence type="ECO:0000256" key="3">
    <source>
        <dbReference type="ARBA" id="ARBA00022692"/>
    </source>
</evidence>
<evidence type="ECO:0000259" key="7">
    <source>
        <dbReference type="SMART" id="SM00849"/>
    </source>
</evidence>
<evidence type="ECO:0000313" key="8">
    <source>
        <dbReference type="EMBL" id="MBU3828688.1"/>
    </source>
</evidence>
<dbReference type="InterPro" id="IPR004797">
    <property type="entry name" value="Competence_ComEC/Rec2"/>
</dbReference>
<accession>A0A9E2KSY9</accession>
<evidence type="ECO:0000256" key="4">
    <source>
        <dbReference type="ARBA" id="ARBA00022989"/>
    </source>
</evidence>
<protein>
    <submittedName>
        <fullName evidence="8">DNA internalization-related competence protein ComEC/Rec2</fullName>
    </submittedName>
</protein>
<dbReference type="PANTHER" id="PTHR30619:SF7">
    <property type="entry name" value="BETA-LACTAMASE DOMAIN PROTEIN"/>
    <property type="match status" value="1"/>
</dbReference>
<feature type="transmembrane region" description="Helical" evidence="6">
    <location>
        <begin position="12"/>
        <end position="32"/>
    </location>
</feature>
<dbReference type="Proteomes" id="UP000823844">
    <property type="component" value="Unassembled WGS sequence"/>
</dbReference>
<feature type="transmembrane region" description="Helical" evidence="6">
    <location>
        <begin position="62"/>
        <end position="79"/>
    </location>
</feature>
<feature type="domain" description="Metallo-beta-lactamase" evidence="7">
    <location>
        <begin position="506"/>
        <end position="708"/>
    </location>
</feature>